<proteinExistence type="predicted"/>
<protein>
    <submittedName>
        <fullName evidence="1">Uncharacterized protein</fullName>
    </submittedName>
</protein>
<dbReference type="EMBL" id="JASNVP010000006">
    <property type="protein sequence ID" value="MDK4326355.1"/>
    <property type="molecule type" value="Genomic_DNA"/>
</dbReference>
<dbReference type="AlphaFoldDB" id="A0AAP4BTV8"/>
<gene>
    <name evidence="1" type="ORF">QPX54_07550</name>
</gene>
<reference evidence="1" key="1">
    <citation type="submission" date="2023-05" db="EMBL/GenBank/DDBJ databases">
        <title>Metabolic capabilities are highly conserved among human nasal-associated Corynebacterium species in pangenomic analyses.</title>
        <authorList>
            <person name="Tran T.H."/>
            <person name="Roberts A.Q."/>
            <person name="Escapa I.F."/>
            <person name="Gao W."/>
            <person name="Conlan S."/>
            <person name="Kong H."/>
            <person name="Segre J.A."/>
            <person name="Kelly M.S."/>
            <person name="Lemon K.P."/>
        </authorList>
    </citation>
    <scope>NUCLEOTIDE SEQUENCE</scope>
    <source>
        <strain evidence="1">KPL2654</strain>
    </source>
</reference>
<accession>A0AAP4BTV8</accession>
<evidence type="ECO:0000313" key="2">
    <source>
        <dbReference type="Proteomes" id="UP001226160"/>
    </source>
</evidence>
<comment type="caution">
    <text evidence="1">The sequence shown here is derived from an EMBL/GenBank/DDBJ whole genome shotgun (WGS) entry which is preliminary data.</text>
</comment>
<sequence length="260" mass="29177">MSNFPGRKIIPNGKNFDWYMNPEGCMYNVPTQPLPSTQNLIPVQGYYDGKHAVYRSIPRRFSLADILLFHPDTSSSITFPYLEGIHQLIEQLPRGESISNECSERVVELSSLDSLKTDQFSNLRCWMTEYSEGNVLAIDEKTVAIGIGRFILHGSACYVLLPTCSTASRYATLCRLIEELLMISVLFEDKRAQAANCAYEMATHFLEKGTEQYGPIIWPGIKISLLGHLARRSAAPMAPPELPHMMEAVAKQISKLEDIS</sequence>
<organism evidence="1 2">
    <name type="scientific">Corynebacterium propinquum</name>
    <dbReference type="NCBI Taxonomy" id="43769"/>
    <lineage>
        <taxon>Bacteria</taxon>
        <taxon>Bacillati</taxon>
        <taxon>Actinomycetota</taxon>
        <taxon>Actinomycetes</taxon>
        <taxon>Mycobacteriales</taxon>
        <taxon>Corynebacteriaceae</taxon>
        <taxon>Corynebacterium</taxon>
    </lineage>
</organism>
<evidence type="ECO:0000313" key="1">
    <source>
        <dbReference type="EMBL" id="MDK4326355.1"/>
    </source>
</evidence>
<dbReference type="RefSeq" id="WP_284589782.1">
    <property type="nucleotide sequence ID" value="NZ_JASNVP010000006.1"/>
</dbReference>
<name>A0AAP4BTV8_9CORY</name>
<dbReference type="Proteomes" id="UP001226160">
    <property type="component" value="Unassembled WGS sequence"/>
</dbReference>